<dbReference type="GO" id="GO:0031146">
    <property type="term" value="P:SCF-dependent proteasomal ubiquitin-dependent protein catabolic process"/>
    <property type="evidence" value="ECO:0007669"/>
    <property type="project" value="TreeGrafter"/>
</dbReference>
<dbReference type="InterPro" id="IPR032675">
    <property type="entry name" value="LRR_dom_sf"/>
</dbReference>
<reference evidence="2" key="1">
    <citation type="submission" date="2011-02" db="EMBL/GenBank/DDBJ databases">
        <title>The Genome Sequence of Capsaspora owczarzaki ATCC 30864.</title>
        <authorList>
            <person name="Russ C."/>
            <person name="Cuomo C."/>
            <person name="Burger G."/>
            <person name="Gray M.W."/>
            <person name="Holland P.W.H."/>
            <person name="King N."/>
            <person name="Lang F.B.F."/>
            <person name="Roger A.J."/>
            <person name="Ruiz-Trillo I."/>
            <person name="Young S.K."/>
            <person name="Zeng Q."/>
            <person name="Gargeya S."/>
            <person name="Alvarado L."/>
            <person name="Berlin A."/>
            <person name="Chapman S.B."/>
            <person name="Chen Z."/>
            <person name="Freedman E."/>
            <person name="Gellesch M."/>
            <person name="Goldberg J."/>
            <person name="Griggs A."/>
            <person name="Gujja S."/>
            <person name="Heilman E."/>
            <person name="Heiman D."/>
            <person name="Howarth C."/>
            <person name="Mehta T."/>
            <person name="Neiman D."/>
            <person name="Pearson M."/>
            <person name="Roberts A."/>
            <person name="Saif S."/>
            <person name="Shea T."/>
            <person name="Shenoy N."/>
            <person name="Sisk P."/>
            <person name="Stolte C."/>
            <person name="Sykes S."/>
            <person name="White J."/>
            <person name="Yandava C."/>
            <person name="Haas B."/>
            <person name="Nusbaum C."/>
            <person name="Birren B."/>
        </authorList>
    </citation>
    <scope>NUCLEOTIDE SEQUENCE</scope>
    <source>
        <strain evidence="2">ATCC 30864</strain>
    </source>
</reference>
<dbReference type="Proteomes" id="UP000008743">
    <property type="component" value="Unassembled WGS sequence"/>
</dbReference>
<dbReference type="PhylomeDB" id="A0A0D2X0Y6"/>
<organism evidence="1 2">
    <name type="scientific">Capsaspora owczarzaki (strain ATCC 30864)</name>
    <dbReference type="NCBI Taxonomy" id="595528"/>
    <lineage>
        <taxon>Eukaryota</taxon>
        <taxon>Filasterea</taxon>
        <taxon>Capsaspora</taxon>
    </lineage>
</organism>
<dbReference type="SMART" id="SM00367">
    <property type="entry name" value="LRR_CC"/>
    <property type="match status" value="5"/>
</dbReference>
<dbReference type="Gene3D" id="3.80.10.10">
    <property type="entry name" value="Ribonuclease Inhibitor"/>
    <property type="match status" value="2"/>
</dbReference>
<accession>A0A0D2X0Y6</accession>
<dbReference type="GO" id="GO:0019005">
    <property type="term" value="C:SCF ubiquitin ligase complex"/>
    <property type="evidence" value="ECO:0007669"/>
    <property type="project" value="TreeGrafter"/>
</dbReference>
<dbReference type="OrthoDB" id="550575at2759"/>
<evidence type="ECO:0000313" key="2">
    <source>
        <dbReference type="Proteomes" id="UP000008743"/>
    </source>
</evidence>
<gene>
    <name evidence="1" type="ORF">CAOG_009404</name>
</gene>
<evidence type="ECO:0000313" key="1">
    <source>
        <dbReference type="EMBL" id="KJE89874.1"/>
    </source>
</evidence>
<dbReference type="InParanoid" id="A0A0D2X0Y6"/>
<dbReference type="Pfam" id="PF13516">
    <property type="entry name" value="LRR_6"/>
    <property type="match status" value="1"/>
</dbReference>
<dbReference type="PANTHER" id="PTHR13318">
    <property type="entry name" value="PARTNER OF PAIRED, ISOFORM B-RELATED"/>
    <property type="match status" value="1"/>
</dbReference>
<dbReference type="AlphaFoldDB" id="A0A0D2X0Y6"/>
<keyword evidence="2" id="KW-1185">Reference proteome</keyword>
<sequence length="251" mass="27088">MAALSASLRHLSLQCCISITDDMLSVLHGLANLKTLSLAQCTVTDRGVIPLLGAIGAHLEELYIDELAIGPMTNETVANIATHAPELKQINLTRCGTLSDLGVGQLVLHCPRLRVLSLNSLNNLTPALFACIAHDRELFDQAIEATRLHHAQLPVRRNPTTGVVIVDPLPEPTAFSAQALTDLQVLDVSWCRSMDDPSFAAIVRSCEQLSRIEIFGCNRLTECIRSLKPASQLRIVGAPFEIAELGGVSEA</sequence>
<proteinExistence type="predicted"/>
<dbReference type="STRING" id="595528.A0A0D2X0Y6"/>
<dbReference type="EMBL" id="KE346361">
    <property type="protein sequence ID" value="KJE89874.1"/>
    <property type="molecule type" value="Genomic_DNA"/>
</dbReference>
<dbReference type="InterPro" id="IPR006553">
    <property type="entry name" value="Leu-rich_rpt_Cys-con_subtyp"/>
</dbReference>
<dbReference type="InterPro" id="IPR001611">
    <property type="entry name" value="Leu-rich_rpt"/>
</dbReference>
<protein>
    <recommendedName>
        <fullName evidence="3">RNI-like protein</fullName>
    </recommendedName>
</protein>
<name>A0A0D2X0Y6_CAPO3</name>
<evidence type="ECO:0008006" key="3">
    <source>
        <dbReference type="Google" id="ProtNLM"/>
    </source>
</evidence>
<dbReference type="SUPFAM" id="SSF52047">
    <property type="entry name" value="RNI-like"/>
    <property type="match status" value="1"/>
</dbReference>